<evidence type="ECO:0000313" key="4">
    <source>
        <dbReference type="Proteomes" id="UP001209878"/>
    </source>
</evidence>
<gene>
    <name evidence="3" type="ORF">NP493_987g00054</name>
</gene>
<feature type="region of interest" description="Disordered" evidence="2">
    <location>
        <begin position="541"/>
        <end position="574"/>
    </location>
</feature>
<dbReference type="PANTHER" id="PTHR28588:SF1">
    <property type="entry name" value="HAUS AUGMIN-LIKE COMPLEX SUBUNIT 5"/>
    <property type="match status" value="1"/>
</dbReference>
<sequence length="574" mass="64436">MANRKKQKSEMLEPVETAAEVGKRLHNWAVNEMGYRPWGRHSLAQIPTPEEFKEVRYQGSSVFSAEMAQLQADRQELGQRLTSQLATTAQMETEVETQRRELMDAESKYRESCNAVHDFQRRAALLAIHTRATHVDLSQYTEQPVGESVYSKQQDDTRAGGDYFETLCMKDVRETCELVGNFLQDLLQGSFSSTNKLIDSLSLSDPGCVLSKHSATQILTSLCINAQDSVLSLRSKTAQITIHQDIDKLKFKYETNGHLLDTSAEPNLLQSVHQLLEVSQQAHINHFLETEQCQNTAWYQKERISRAKLHLNDILTKRYAGDAGALQMASVLTEVAEDLKKNISQAMREKEIVLAKYQKIQDFGKLADTKQNAIRVLVKQNLASQSKLESHQTEVLQYLERTVCRDTKVTAQLSTQLRDSVIKEVESFSATASPVPIFSHIDSAYKIPTTDLSINRFHGNRSSATGQYLDKVLRGVDIPIYQAPECLLLRVMQRLIEVDELQLTLTRCSRLAVDSGRESSDGWCLLQHMKAGPALRGQLVSGQHDTATVDKEVDSGSDTAQTTTATALTDSKWT</sequence>
<feature type="compositionally biased region" description="Low complexity" evidence="2">
    <location>
        <begin position="556"/>
        <end position="574"/>
    </location>
</feature>
<dbReference type="GO" id="GO:0051225">
    <property type="term" value="P:spindle assembly"/>
    <property type="evidence" value="ECO:0007669"/>
    <property type="project" value="InterPro"/>
</dbReference>
<accession>A0AAD9NM11</accession>
<dbReference type="InterPro" id="IPR029131">
    <property type="entry name" value="HAUS5"/>
</dbReference>
<keyword evidence="1" id="KW-0175">Coiled coil</keyword>
<keyword evidence="4" id="KW-1185">Reference proteome</keyword>
<organism evidence="3 4">
    <name type="scientific">Ridgeia piscesae</name>
    <name type="common">Tubeworm</name>
    <dbReference type="NCBI Taxonomy" id="27915"/>
    <lineage>
        <taxon>Eukaryota</taxon>
        <taxon>Metazoa</taxon>
        <taxon>Spiralia</taxon>
        <taxon>Lophotrochozoa</taxon>
        <taxon>Annelida</taxon>
        <taxon>Polychaeta</taxon>
        <taxon>Sedentaria</taxon>
        <taxon>Canalipalpata</taxon>
        <taxon>Sabellida</taxon>
        <taxon>Siboglinidae</taxon>
        <taxon>Ridgeia</taxon>
    </lineage>
</organism>
<dbReference type="GO" id="GO:0007098">
    <property type="term" value="P:centrosome cycle"/>
    <property type="evidence" value="ECO:0007669"/>
    <property type="project" value="TreeGrafter"/>
</dbReference>
<dbReference type="AlphaFoldDB" id="A0AAD9NM11"/>
<dbReference type="GO" id="GO:0005813">
    <property type="term" value="C:centrosome"/>
    <property type="evidence" value="ECO:0007669"/>
    <property type="project" value="TreeGrafter"/>
</dbReference>
<evidence type="ECO:0000313" key="3">
    <source>
        <dbReference type="EMBL" id="KAK2172134.1"/>
    </source>
</evidence>
<protein>
    <submittedName>
        <fullName evidence="3">Uncharacterized protein</fullName>
    </submittedName>
</protein>
<reference evidence="3" key="1">
    <citation type="journal article" date="2023" name="Mol. Biol. Evol.">
        <title>Third-Generation Sequencing Reveals the Adaptive Role of the Epigenome in Three Deep-Sea Polychaetes.</title>
        <authorList>
            <person name="Perez M."/>
            <person name="Aroh O."/>
            <person name="Sun Y."/>
            <person name="Lan Y."/>
            <person name="Juniper S.K."/>
            <person name="Young C.R."/>
            <person name="Angers B."/>
            <person name="Qian P.Y."/>
        </authorList>
    </citation>
    <scope>NUCLEOTIDE SEQUENCE</scope>
    <source>
        <strain evidence="3">R07B-5</strain>
    </source>
</reference>
<dbReference type="GO" id="GO:0070652">
    <property type="term" value="C:HAUS complex"/>
    <property type="evidence" value="ECO:0007669"/>
    <property type="project" value="InterPro"/>
</dbReference>
<name>A0AAD9NM11_RIDPI</name>
<dbReference type="Proteomes" id="UP001209878">
    <property type="component" value="Unassembled WGS sequence"/>
</dbReference>
<evidence type="ECO:0000256" key="2">
    <source>
        <dbReference type="SAM" id="MobiDB-lite"/>
    </source>
</evidence>
<evidence type="ECO:0000256" key="1">
    <source>
        <dbReference type="SAM" id="Coils"/>
    </source>
</evidence>
<feature type="coiled-coil region" evidence="1">
    <location>
        <begin position="329"/>
        <end position="356"/>
    </location>
</feature>
<comment type="caution">
    <text evidence="3">The sequence shown here is derived from an EMBL/GenBank/DDBJ whole genome shotgun (WGS) entry which is preliminary data.</text>
</comment>
<dbReference type="PANTHER" id="PTHR28588">
    <property type="entry name" value="HAUS AUGMIN-LIKE COMPLEX SUBUNIT 5"/>
    <property type="match status" value="1"/>
</dbReference>
<dbReference type="EMBL" id="JAODUO010000989">
    <property type="protein sequence ID" value="KAK2172134.1"/>
    <property type="molecule type" value="Genomic_DNA"/>
</dbReference>
<proteinExistence type="predicted"/>
<dbReference type="Pfam" id="PF14817">
    <property type="entry name" value="HAUS5"/>
    <property type="match status" value="1"/>
</dbReference>